<dbReference type="AlphaFoldDB" id="A0A9D1TUN1"/>
<sequence length="120" mass="13877">MWQIYYNGDCSKARAAKAYLDEKKIAYEVINYLEVPLTHEMIKRLLGQLGFGIDGVVRSKEEAFKAISQEWFTWSDEEKIAFVIANPIVLERPIVVYDDYAVIARPDVTPIDHLLARAWK</sequence>
<dbReference type="InterPro" id="IPR036249">
    <property type="entry name" value="Thioredoxin-like_sf"/>
</dbReference>
<gene>
    <name evidence="3" type="ORF">H9889_08705</name>
</gene>
<dbReference type="Pfam" id="PF03960">
    <property type="entry name" value="ArsC"/>
    <property type="match status" value="1"/>
</dbReference>
<dbReference type="SUPFAM" id="SSF52833">
    <property type="entry name" value="Thioredoxin-like"/>
    <property type="match status" value="1"/>
</dbReference>
<dbReference type="Gene3D" id="3.40.30.10">
    <property type="entry name" value="Glutaredoxin"/>
    <property type="match status" value="1"/>
</dbReference>
<protein>
    <submittedName>
        <fullName evidence="3">Arsenate reductase</fullName>
    </submittedName>
</protein>
<dbReference type="InterPro" id="IPR006660">
    <property type="entry name" value="Arsenate_reductase-like"/>
</dbReference>
<proteinExistence type="inferred from homology"/>
<organism evidence="3 4">
    <name type="scientific">Candidatus Ignatzschineria merdigallinarum</name>
    <dbReference type="NCBI Taxonomy" id="2838621"/>
    <lineage>
        <taxon>Bacteria</taxon>
        <taxon>Pseudomonadati</taxon>
        <taxon>Pseudomonadota</taxon>
        <taxon>Gammaproteobacteria</taxon>
        <taxon>Cardiobacteriales</taxon>
        <taxon>Ignatzschineriaceae</taxon>
        <taxon>Ignatzschineria</taxon>
    </lineage>
</organism>
<dbReference type="EMBL" id="DXHP01000192">
    <property type="protein sequence ID" value="HIW07383.1"/>
    <property type="molecule type" value="Genomic_DNA"/>
</dbReference>
<evidence type="ECO:0000313" key="4">
    <source>
        <dbReference type="Proteomes" id="UP000823934"/>
    </source>
</evidence>
<evidence type="ECO:0000313" key="3">
    <source>
        <dbReference type="EMBL" id="HIW07383.1"/>
    </source>
</evidence>
<dbReference type="PANTHER" id="PTHR30041:SF4">
    <property type="entry name" value="ARSENATE REDUCTASE"/>
    <property type="match status" value="1"/>
</dbReference>
<comment type="caution">
    <text evidence="3">The sequence shown here is derived from an EMBL/GenBank/DDBJ whole genome shotgun (WGS) entry which is preliminary data.</text>
</comment>
<accession>A0A9D1TUN1</accession>
<dbReference type="PANTHER" id="PTHR30041">
    <property type="entry name" value="ARSENATE REDUCTASE"/>
    <property type="match status" value="1"/>
</dbReference>
<reference evidence="3" key="2">
    <citation type="submission" date="2021-04" db="EMBL/GenBank/DDBJ databases">
        <authorList>
            <person name="Gilroy R."/>
        </authorList>
    </citation>
    <scope>NUCLEOTIDE SEQUENCE</scope>
    <source>
        <strain evidence="3">CHK160-9182</strain>
    </source>
</reference>
<dbReference type="Proteomes" id="UP000823934">
    <property type="component" value="Unassembled WGS sequence"/>
</dbReference>
<comment type="similarity">
    <text evidence="1 2">Belongs to the ArsC family.</text>
</comment>
<dbReference type="PROSITE" id="PS51353">
    <property type="entry name" value="ARSC"/>
    <property type="match status" value="1"/>
</dbReference>
<name>A0A9D1TUN1_9GAMM</name>
<evidence type="ECO:0000256" key="1">
    <source>
        <dbReference type="ARBA" id="ARBA00007198"/>
    </source>
</evidence>
<reference evidence="3" key="1">
    <citation type="journal article" date="2021" name="PeerJ">
        <title>Extensive microbial diversity within the chicken gut microbiome revealed by metagenomics and culture.</title>
        <authorList>
            <person name="Gilroy R."/>
            <person name="Ravi A."/>
            <person name="Getino M."/>
            <person name="Pursley I."/>
            <person name="Horton D.L."/>
            <person name="Alikhan N.F."/>
            <person name="Baker D."/>
            <person name="Gharbi K."/>
            <person name="Hall N."/>
            <person name="Watson M."/>
            <person name="Adriaenssens E.M."/>
            <person name="Foster-Nyarko E."/>
            <person name="Jarju S."/>
            <person name="Secka A."/>
            <person name="Antonio M."/>
            <person name="Oren A."/>
            <person name="Chaudhuri R.R."/>
            <person name="La Ragione R."/>
            <person name="Hildebrand F."/>
            <person name="Pallen M.J."/>
        </authorList>
    </citation>
    <scope>NUCLEOTIDE SEQUENCE</scope>
    <source>
        <strain evidence="3">CHK160-9182</strain>
    </source>
</reference>
<evidence type="ECO:0000256" key="2">
    <source>
        <dbReference type="PROSITE-ProRule" id="PRU01282"/>
    </source>
</evidence>